<sequence>MIGVAHHWFTALTQIWESITWPEFQSELLQRFHGFAISTPSKQSDSIHDSLPDVVDGKNVASVSSTVSPAPFSYSIGYGLLLNDGLSEVGQPQPNSTFNFFLAERDFQPRLLLGHDQFDNGKGERLLLEADNSPNQVLALKATFHCPDYSRYDFASLLRSVQVQGKQNLHLVR</sequence>
<evidence type="ECO:0000313" key="2">
    <source>
        <dbReference type="Proteomes" id="UP000326396"/>
    </source>
</evidence>
<name>A0A5N6PN94_9ASTR</name>
<dbReference type="AlphaFoldDB" id="A0A5N6PN94"/>
<protein>
    <submittedName>
        <fullName evidence="1">Uncharacterized protein</fullName>
    </submittedName>
</protein>
<keyword evidence="2" id="KW-1185">Reference proteome</keyword>
<dbReference type="Proteomes" id="UP000326396">
    <property type="component" value="Linkage Group LG12"/>
</dbReference>
<organism evidence="1 2">
    <name type="scientific">Mikania micrantha</name>
    <name type="common">bitter vine</name>
    <dbReference type="NCBI Taxonomy" id="192012"/>
    <lineage>
        <taxon>Eukaryota</taxon>
        <taxon>Viridiplantae</taxon>
        <taxon>Streptophyta</taxon>
        <taxon>Embryophyta</taxon>
        <taxon>Tracheophyta</taxon>
        <taxon>Spermatophyta</taxon>
        <taxon>Magnoliopsida</taxon>
        <taxon>eudicotyledons</taxon>
        <taxon>Gunneridae</taxon>
        <taxon>Pentapetalae</taxon>
        <taxon>asterids</taxon>
        <taxon>campanulids</taxon>
        <taxon>Asterales</taxon>
        <taxon>Asteraceae</taxon>
        <taxon>Asteroideae</taxon>
        <taxon>Heliantheae alliance</taxon>
        <taxon>Eupatorieae</taxon>
        <taxon>Mikania</taxon>
    </lineage>
</organism>
<dbReference type="OrthoDB" id="1749511at2759"/>
<dbReference type="EMBL" id="SZYD01000004">
    <property type="protein sequence ID" value="KAD6455125.1"/>
    <property type="molecule type" value="Genomic_DNA"/>
</dbReference>
<proteinExistence type="predicted"/>
<comment type="caution">
    <text evidence="1">The sequence shown here is derived from an EMBL/GenBank/DDBJ whole genome shotgun (WGS) entry which is preliminary data.</text>
</comment>
<accession>A0A5N6PN94</accession>
<evidence type="ECO:0000313" key="1">
    <source>
        <dbReference type="EMBL" id="KAD6455125.1"/>
    </source>
</evidence>
<reference evidence="1 2" key="1">
    <citation type="submission" date="2019-05" db="EMBL/GenBank/DDBJ databases">
        <title>Mikania micrantha, genome provides insights into the molecular mechanism of rapid growth.</title>
        <authorList>
            <person name="Liu B."/>
        </authorList>
    </citation>
    <scope>NUCLEOTIDE SEQUENCE [LARGE SCALE GENOMIC DNA]</scope>
    <source>
        <strain evidence="1">NLD-2019</strain>
        <tissue evidence="1">Leaf</tissue>
    </source>
</reference>
<gene>
    <name evidence="1" type="ORF">E3N88_09831</name>
</gene>